<evidence type="ECO:0000256" key="1">
    <source>
        <dbReference type="SAM" id="SignalP"/>
    </source>
</evidence>
<feature type="signal peptide" evidence="1">
    <location>
        <begin position="1"/>
        <end position="19"/>
    </location>
</feature>
<dbReference type="Proteomes" id="UP000651668">
    <property type="component" value="Unassembled WGS sequence"/>
</dbReference>
<reference evidence="3" key="2">
    <citation type="submission" date="2020-09" db="EMBL/GenBank/DDBJ databases">
        <authorList>
            <person name="Sun Q."/>
            <person name="Zhou Y."/>
        </authorList>
    </citation>
    <scope>NUCLEOTIDE SEQUENCE</scope>
    <source>
        <strain evidence="3">CGMCC 1.15343</strain>
    </source>
</reference>
<feature type="chain" id="PRO_5036903895" description="Outer membrane protein beta-barrel domain-containing protein" evidence="1">
    <location>
        <begin position="20"/>
        <end position="201"/>
    </location>
</feature>
<reference evidence="3" key="1">
    <citation type="journal article" date="2014" name="Int. J. Syst. Evol. Microbiol.">
        <title>Complete genome sequence of Corynebacterium casei LMG S-19264T (=DSM 44701T), isolated from a smear-ripened cheese.</title>
        <authorList>
            <consortium name="US DOE Joint Genome Institute (JGI-PGF)"/>
            <person name="Walter F."/>
            <person name="Albersmeier A."/>
            <person name="Kalinowski J."/>
            <person name="Ruckert C."/>
        </authorList>
    </citation>
    <scope>NUCLEOTIDE SEQUENCE</scope>
    <source>
        <strain evidence="3">CGMCC 1.15343</strain>
    </source>
</reference>
<dbReference type="Pfam" id="PF13568">
    <property type="entry name" value="OMP_b-brl_2"/>
    <property type="match status" value="1"/>
</dbReference>
<keyword evidence="4" id="KW-1185">Reference proteome</keyword>
<dbReference type="AlphaFoldDB" id="A0A916U4D2"/>
<evidence type="ECO:0000313" key="3">
    <source>
        <dbReference type="EMBL" id="GGC57104.1"/>
    </source>
</evidence>
<protein>
    <recommendedName>
        <fullName evidence="2">Outer membrane protein beta-barrel domain-containing protein</fullName>
    </recommendedName>
</protein>
<name>A0A916U4D2_9SPHI</name>
<proteinExistence type="predicted"/>
<evidence type="ECO:0000259" key="2">
    <source>
        <dbReference type="Pfam" id="PF13568"/>
    </source>
</evidence>
<dbReference type="RefSeq" id="WP_188625580.1">
    <property type="nucleotide sequence ID" value="NZ_BMIL01000002.1"/>
</dbReference>
<gene>
    <name evidence="3" type="ORF">GCM10011387_08350</name>
</gene>
<organism evidence="3 4">
    <name type="scientific">Pedobacter quisquiliarum</name>
    <dbReference type="NCBI Taxonomy" id="1834438"/>
    <lineage>
        <taxon>Bacteria</taxon>
        <taxon>Pseudomonadati</taxon>
        <taxon>Bacteroidota</taxon>
        <taxon>Sphingobacteriia</taxon>
        <taxon>Sphingobacteriales</taxon>
        <taxon>Sphingobacteriaceae</taxon>
        <taxon>Pedobacter</taxon>
    </lineage>
</organism>
<sequence>MKKIFILAAGLFIAGAANAQSPVRFGVKAGVNIANIIKDDGNNNFNTEGKTGFNAGVTADIPLTDAVSFTPEVLFSQKGYKLTNNFGEYSQTTNFIDIPILASVRLAGPLDLVVGPQVSFLMSTKNKFETGYGSVEDVNDNSDKFKKSLLGGVIGARYGLTENLDIHGRYALDFQKINENGNSNTPEFKNQVWSFGLGYKF</sequence>
<keyword evidence="1" id="KW-0732">Signal</keyword>
<dbReference type="SUPFAM" id="SSF56925">
    <property type="entry name" value="OMPA-like"/>
    <property type="match status" value="1"/>
</dbReference>
<comment type="caution">
    <text evidence="3">The sequence shown here is derived from an EMBL/GenBank/DDBJ whole genome shotgun (WGS) entry which is preliminary data.</text>
</comment>
<accession>A0A916U4D2</accession>
<feature type="domain" description="Outer membrane protein beta-barrel" evidence="2">
    <location>
        <begin position="18"/>
        <end position="172"/>
    </location>
</feature>
<dbReference type="InterPro" id="IPR000758">
    <property type="entry name" value="Enterovir_OMP"/>
</dbReference>
<dbReference type="InterPro" id="IPR025665">
    <property type="entry name" value="Beta-barrel_OMP_2"/>
</dbReference>
<evidence type="ECO:0000313" key="4">
    <source>
        <dbReference type="Proteomes" id="UP000651668"/>
    </source>
</evidence>
<dbReference type="PROSITE" id="PS00695">
    <property type="entry name" value="ENT_VIR_OMP_2"/>
    <property type="match status" value="1"/>
</dbReference>
<dbReference type="InterPro" id="IPR011250">
    <property type="entry name" value="OMP/PagP_B-barrel"/>
</dbReference>
<dbReference type="EMBL" id="BMIL01000002">
    <property type="protein sequence ID" value="GGC57104.1"/>
    <property type="molecule type" value="Genomic_DNA"/>
</dbReference>
<dbReference type="GO" id="GO:0044384">
    <property type="term" value="C:host outer membrane"/>
    <property type="evidence" value="ECO:0007669"/>
    <property type="project" value="InterPro"/>
</dbReference>